<feature type="site" description="Cleavage (non-hydrolytic); by autocatalysis" evidence="12">
    <location>
        <begin position="250"/>
        <end position="251"/>
    </location>
</feature>
<feature type="active site" description="Charge relay system; for autoendoproteolytic cleavage activity" evidence="12">
    <location>
        <position position="251"/>
    </location>
</feature>
<dbReference type="PANTHER" id="PTHR10067">
    <property type="entry name" value="PHOSPHATIDYLSERINE DECARBOXYLASE"/>
    <property type="match status" value="1"/>
</dbReference>
<feature type="active site" description="Schiff-base intermediate with substrate; via pyruvic acid; for decarboxylase activity" evidence="12">
    <location>
        <position position="251"/>
    </location>
</feature>
<keyword evidence="5 12" id="KW-0443">Lipid metabolism</keyword>
<keyword evidence="14" id="KW-1185">Reference proteome</keyword>
<dbReference type="HAMAP" id="MF_00662">
    <property type="entry name" value="PS_decarb_PSD_B_type1"/>
    <property type="match status" value="1"/>
</dbReference>
<protein>
    <recommendedName>
        <fullName evidence="12">Phosphatidylserine decarboxylase proenzyme</fullName>
        <ecNumber evidence="12">4.1.1.65</ecNumber>
    </recommendedName>
    <component>
        <recommendedName>
            <fullName evidence="12">Phosphatidylserine decarboxylase alpha chain</fullName>
        </recommendedName>
    </component>
    <component>
        <recommendedName>
            <fullName evidence="12">Phosphatidylserine decarboxylase beta chain</fullName>
        </recommendedName>
    </component>
</protein>
<name>A0A3E0DJI6_9GAMM</name>
<evidence type="ECO:0000256" key="6">
    <source>
        <dbReference type="ARBA" id="ARBA00023136"/>
    </source>
</evidence>
<keyword evidence="4 12" id="KW-0210">Decarboxylase</keyword>
<evidence type="ECO:0000256" key="10">
    <source>
        <dbReference type="ARBA" id="ARBA00023264"/>
    </source>
</evidence>
<comment type="catalytic activity">
    <reaction evidence="12">
        <text>a 1,2-diacyl-sn-glycero-3-phospho-L-serine + H(+) = a 1,2-diacyl-sn-glycero-3-phosphoethanolamine + CO2</text>
        <dbReference type="Rhea" id="RHEA:20828"/>
        <dbReference type="ChEBI" id="CHEBI:15378"/>
        <dbReference type="ChEBI" id="CHEBI:16526"/>
        <dbReference type="ChEBI" id="CHEBI:57262"/>
        <dbReference type="ChEBI" id="CHEBI:64612"/>
        <dbReference type="EC" id="4.1.1.65"/>
    </reaction>
</comment>
<dbReference type="GO" id="GO:0005886">
    <property type="term" value="C:plasma membrane"/>
    <property type="evidence" value="ECO:0007669"/>
    <property type="project" value="UniProtKB-SubCell"/>
</dbReference>
<comment type="function">
    <text evidence="12">Catalyzes the formation of phosphatidylethanolamine (PtdEtn) from phosphatidylserine (PtdSer).</text>
</comment>
<comment type="PTM">
    <text evidence="12">Is synthesized initially as an inactive proenzyme. Formation of the active enzyme involves a self-maturation process in which the active site pyruvoyl group is generated from an internal serine residue via an autocatalytic post-translational modification. Two non-identical subunits are generated from the proenzyme in this reaction, and the pyruvate is formed at the N-terminus of the alpha chain, which is derived from the carboxyl end of the proenzyme. The autoendoproteolytic cleavage occurs by a canonical serine protease mechanism, in which the side chain hydroxyl group of the serine supplies its oxygen atom to form the C-terminus of the beta chain, while the remainder of the serine residue undergoes an oxidative deamination to produce ammonia and the pyruvoyl prosthetic group on the alpha chain. During this reaction, the Ser that is part of the protease active site of the proenzyme becomes the pyruvoyl prosthetic group, which constitutes an essential element of the active site of the mature decarboxylase.</text>
</comment>
<keyword evidence="2 12" id="KW-1003">Cell membrane</keyword>
<feature type="chain" id="PRO_5023543131" description="Phosphatidylserine decarboxylase beta chain" evidence="12">
    <location>
        <begin position="1"/>
        <end position="250"/>
    </location>
</feature>
<feature type="chain" id="PRO_5023543130" description="Phosphatidylserine decarboxylase alpha chain" evidence="12">
    <location>
        <begin position="251"/>
        <end position="287"/>
    </location>
</feature>
<comment type="caution">
    <text evidence="13">The sequence shown here is derived from an EMBL/GenBank/DDBJ whole genome shotgun (WGS) entry which is preliminary data.</text>
</comment>
<feature type="active site" description="Charge relay system; for autoendoproteolytic cleavage activity" evidence="12">
    <location>
        <position position="91"/>
    </location>
</feature>
<evidence type="ECO:0000256" key="3">
    <source>
        <dbReference type="ARBA" id="ARBA00022516"/>
    </source>
</evidence>
<evidence type="ECO:0000256" key="4">
    <source>
        <dbReference type="ARBA" id="ARBA00022793"/>
    </source>
</evidence>
<keyword evidence="8 12" id="KW-0594">Phospholipid biosynthesis</keyword>
<keyword evidence="3 12" id="KW-0444">Lipid biosynthesis</keyword>
<evidence type="ECO:0000313" key="14">
    <source>
        <dbReference type="Proteomes" id="UP000256542"/>
    </source>
</evidence>
<comment type="similarity">
    <text evidence="12">Belongs to the phosphatidylserine decarboxylase family. PSD-B subfamily. Prokaryotic type I sub-subfamily.</text>
</comment>
<evidence type="ECO:0000256" key="1">
    <source>
        <dbReference type="ARBA" id="ARBA00005189"/>
    </source>
</evidence>
<dbReference type="RefSeq" id="WP_115898751.1">
    <property type="nucleotide sequence ID" value="NZ_QUNG01000013.1"/>
</dbReference>
<comment type="cofactor">
    <cofactor evidence="12">
        <name>pyruvate</name>
        <dbReference type="ChEBI" id="CHEBI:15361"/>
    </cofactor>
    <text evidence="12">Binds 1 pyruvoyl group covalently per subunit.</text>
</comment>
<proteinExistence type="inferred from homology"/>
<keyword evidence="6 12" id="KW-0472">Membrane</keyword>
<dbReference type="EC" id="4.1.1.65" evidence="12"/>
<accession>A0A3E0DJI6</accession>
<evidence type="ECO:0000313" key="13">
    <source>
        <dbReference type="EMBL" id="REG81615.1"/>
    </source>
</evidence>
<dbReference type="GO" id="GO:0006646">
    <property type="term" value="P:phosphatidylethanolamine biosynthetic process"/>
    <property type="evidence" value="ECO:0007669"/>
    <property type="project" value="UniProtKB-UniRule"/>
</dbReference>
<feature type="modified residue" description="Pyruvic acid (Ser); by autocatalysis" evidence="12">
    <location>
        <position position="251"/>
    </location>
</feature>
<comment type="pathway">
    <text evidence="12">Phospholipid metabolism; phosphatidylethanolamine biosynthesis; phosphatidylethanolamine from CDP-diacylglycerol: step 2/2.</text>
</comment>
<dbReference type="InterPro" id="IPR003817">
    <property type="entry name" value="PS_Dcarbxylase"/>
</dbReference>
<dbReference type="Proteomes" id="UP000256542">
    <property type="component" value="Unassembled WGS sequence"/>
</dbReference>
<dbReference type="AlphaFoldDB" id="A0A3E0DJI6"/>
<dbReference type="OrthoDB" id="9802030at2"/>
<sequence length="287" mass="31713">MTKDQLFAFAQQITPQKTLSRVIGKIAECETSWVKNTFITQFIKKYQVDMSEAINSDPLSYRNFNDFFTRAIRPELRPISEQSDSIACPADGAISQLGKIEHGTILQAKGHHYSLTSLLGGDAALSDQFLGGSFATVYLSPKDYHRVHMPLTGKLTKMIHIPGKLFSVNKVTAEQIPSVFARNERTVCLFDTEAGPMAVILVGAMIVASIETVWAGQVTPFNKNVVTWDYSALNQVEIQKGEEMGRFKLGSTAIVLFGKDAVNWEESLQAETPTTMGMPFGTINQPQ</sequence>
<dbReference type="InterPro" id="IPR033177">
    <property type="entry name" value="PSD-B"/>
</dbReference>
<evidence type="ECO:0000256" key="9">
    <source>
        <dbReference type="ARBA" id="ARBA00023239"/>
    </source>
</evidence>
<feature type="active site" description="Charge relay system; for autoendoproteolytic cleavage activity" evidence="12">
    <location>
        <position position="148"/>
    </location>
</feature>
<keyword evidence="7 12" id="KW-0865">Zymogen</keyword>
<dbReference type="GO" id="GO:0004609">
    <property type="term" value="F:phosphatidylserine decarboxylase activity"/>
    <property type="evidence" value="ECO:0007669"/>
    <property type="project" value="UniProtKB-UniRule"/>
</dbReference>
<evidence type="ECO:0000256" key="2">
    <source>
        <dbReference type="ARBA" id="ARBA00022475"/>
    </source>
</evidence>
<dbReference type="Pfam" id="PF02666">
    <property type="entry name" value="PS_Dcarbxylase"/>
    <property type="match status" value="1"/>
</dbReference>
<comment type="pathway">
    <text evidence="1">Lipid metabolism.</text>
</comment>
<keyword evidence="9 12" id="KW-0456">Lyase</keyword>
<evidence type="ECO:0000256" key="5">
    <source>
        <dbReference type="ARBA" id="ARBA00023098"/>
    </source>
</evidence>
<gene>
    <name evidence="12" type="primary">psd</name>
    <name evidence="13" type="ORF">DFP81_11339</name>
</gene>
<dbReference type="NCBIfam" id="TIGR00163">
    <property type="entry name" value="PS_decarb"/>
    <property type="match status" value="1"/>
</dbReference>
<dbReference type="InterPro" id="IPR033178">
    <property type="entry name" value="PSD_type1_pro"/>
</dbReference>
<evidence type="ECO:0000256" key="12">
    <source>
        <dbReference type="HAMAP-Rule" id="MF_00662"/>
    </source>
</evidence>
<keyword evidence="10 12" id="KW-1208">Phospholipid metabolism</keyword>
<reference evidence="13 14" key="1">
    <citation type="submission" date="2018-08" db="EMBL/GenBank/DDBJ databases">
        <title>Genomic Encyclopedia of Type Strains, Phase III (KMG-III): the genomes of soil and plant-associated and newly described type strains.</title>
        <authorList>
            <person name="Whitman W."/>
        </authorList>
    </citation>
    <scope>NUCLEOTIDE SEQUENCE [LARGE SCALE GENOMIC DNA]</scope>
    <source>
        <strain evidence="13 14">CECT 7375</strain>
    </source>
</reference>
<comment type="subcellular location">
    <subcellularLocation>
        <location evidence="12">Cell membrane</location>
        <topology evidence="12">Peripheral membrane protein</topology>
    </subcellularLocation>
</comment>
<comment type="subunit">
    <text evidence="12">Heterodimer of a large membrane-associated beta subunit and a small pyruvoyl-containing alpha subunit.</text>
</comment>
<evidence type="ECO:0000256" key="7">
    <source>
        <dbReference type="ARBA" id="ARBA00023145"/>
    </source>
</evidence>
<dbReference type="PANTHER" id="PTHR10067:SF6">
    <property type="entry name" value="PHOSPHATIDYLSERINE DECARBOXYLASE PROENZYME, MITOCHONDRIAL"/>
    <property type="match status" value="1"/>
</dbReference>
<dbReference type="EMBL" id="QUNG01000013">
    <property type="protein sequence ID" value="REG81615.1"/>
    <property type="molecule type" value="Genomic_DNA"/>
</dbReference>
<dbReference type="UniPathway" id="UPA00558">
    <property type="reaction ID" value="UER00616"/>
</dbReference>
<evidence type="ECO:0000256" key="8">
    <source>
        <dbReference type="ARBA" id="ARBA00023209"/>
    </source>
</evidence>
<organism evidence="13 14">
    <name type="scientific">Marinomonas pollencensis</name>
    <dbReference type="NCBI Taxonomy" id="491954"/>
    <lineage>
        <taxon>Bacteria</taxon>
        <taxon>Pseudomonadati</taxon>
        <taxon>Pseudomonadota</taxon>
        <taxon>Gammaproteobacteria</taxon>
        <taxon>Oceanospirillales</taxon>
        <taxon>Oceanospirillaceae</taxon>
        <taxon>Marinomonas</taxon>
    </lineage>
</organism>
<keyword evidence="11 12" id="KW-0670">Pyruvate</keyword>
<evidence type="ECO:0000256" key="11">
    <source>
        <dbReference type="ARBA" id="ARBA00023317"/>
    </source>
</evidence>